<gene>
    <name evidence="1" type="ORF">CBA19CS42_35775</name>
</gene>
<accession>A0AA37IIK4</accession>
<organism evidence="1 2">
    <name type="scientific">Caballeronia novacaledonica</name>
    <dbReference type="NCBI Taxonomy" id="1544861"/>
    <lineage>
        <taxon>Bacteria</taxon>
        <taxon>Pseudomonadati</taxon>
        <taxon>Pseudomonadota</taxon>
        <taxon>Betaproteobacteria</taxon>
        <taxon>Burkholderiales</taxon>
        <taxon>Burkholderiaceae</taxon>
        <taxon>Caballeronia</taxon>
    </lineage>
</organism>
<sequence>MSCAVERVGVKAGKFADRHGATAGQLFDVVIGARHMTVLVVDHGTTEMLNDIRRHTIASIELQYSSMGKSWKTILRPSASDNSAAICSWSISIGPESGIVVPMCASGFFSNAAMARP</sequence>
<evidence type="ECO:0000313" key="1">
    <source>
        <dbReference type="EMBL" id="GJH29993.1"/>
    </source>
</evidence>
<dbReference type="Proteomes" id="UP001055111">
    <property type="component" value="Unassembled WGS sequence"/>
</dbReference>
<name>A0AA37IIK4_9BURK</name>
<dbReference type="AlphaFoldDB" id="A0AA37IIK4"/>
<proteinExistence type="predicted"/>
<dbReference type="EMBL" id="BPUS01000029">
    <property type="protein sequence ID" value="GJH29993.1"/>
    <property type="molecule type" value="Genomic_DNA"/>
</dbReference>
<protein>
    <submittedName>
        <fullName evidence="1">Uncharacterized protein</fullName>
    </submittedName>
</protein>
<reference evidence="1" key="1">
    <citation type="submission" date="2022-09" db="EMBL/GenBank/DDBJ databases">
        <title>Isolation and characterization of 3-chlorobenzoate degrading bacteria from soils in Shizuoka.</title>
        <authorList>
            <person name="Ifat A."/>
            <person name="Ogawa N."/>
            <person name="Kimbara K."/>
            <person name="Moriuchi R."/>
            <person name="Dohra H."/>
            <person name="Shintani M."/>
        </authorList>
    </citation>
    <scope>NUCLEOTIDE SEQUENCE</scope>
    <source>
        <strain evidence="1">19CS4-2</strain>
    </source>
</reference>
<evidence type="ECO:0000313" key="2">
    <source>
        <dbReference type="Proteomes" id="UP001055111"/>
    </source>
</evidence>
<dbReference type="RefSeq" id="WP_238217588.1">
    <property type="nucleotide sequence ID" value="NZ_BPUS01000029.1"/>
</dbReference>
<comment type="caution">
    <text evidence="1">The sequence shown here is derived from an EMBL/GenBank/DDBJ whole genome shotgun (WGS) entry which is preliminary data.</text>
</comment>